<dbReference type="Pfam" id="PF08447">
    <property type="entry name" value="PAS_3"/>
    <property type="match status" value="1"/>
</dbReference>
<dbReference type="SMART" id="SM00086">
    <property type="entry name" value="PAC"/>
    <property type="match status" value="2"/>
</dbReference>
<dbReference type="InterPro" id="IPR013656">
    <property type="entry name" value="PAS_4"/>
</dbReference>
<evidence type="ECO:0000259" key="11">
    <source>
        <dbReference type="PROSITE" id="PS50113"/>
    </source>
</evidence>
<dbReference type="SUPFAM" id="SSF47384">
    <property type="entry name" value="Homodimeric domain of signal transducing histidine kinase"/>
    <property type="match status" value="1"/>
</dbReference>
<evidence type="ECO:0000256" key="3">
    <source>
        <dbReference type="ARBA" id="ARBA00022553"/>
    </source>
</evidence>
<dbReference type="Gene3D" id="3.30.450.40">
    <property type="match status" value="1"/>
</dbReference>
<feature type="domain" description="Response regulatory" evidence="9">
    <location>
        <begin position="3"/>
        <end position="119"/>
    </location>
</feature>
<comment type="caution">
    <text evidence="12">The sequence shown here is derived from an EMBL/GenBank/DDBJ whole genome shotgun (WGS) entry which is preliminary data.</text>
</comment>
<keyword evidence="4" id="KW-0808">Transferase</keyword>
<dbReference type="CDD" id="cd17574">
    <property type="entry name" value="REC_OmpR"/>
    <property type="match status" value="1"/>
</dbReference>
<dbReference type="InterPro" id="IPR029016">
    <property type="entry name" value="GAF-like_dom_sf"/>
</dbReference>
<accession>A0ABT2MJK5</accession>
<dbReference type="Gene3D" id="1.10.287.130">
    <property type="match status" value="1"/>
</dbReference>
<dbReference type="NCBIfam" id="TIGR00229">
    <property type="entry name" value="sensory_box"/>
    <property type="match status" value="2"/>
</dbReference>
<dbReference type="RefSeq" id="WP_368004667.1">
    <property type="nucleotide sequence ID" value="NZ_JAMXFF010000001.1"/>
</dbReference>
<dbReference type="SUPFAM" id="SSF52172">
    <property type="entry name" value="CheY-like"/>
    <property type="match status" value="1"/>
</dbReference>
<dbReference type="SMART" id="SM00448">
    <property type="entry name" value="REC"/>
    <property type="match status" value="1"/>
</dbReference>
<feature type="domain" description="PAS" evidence="10">
    <location>
        <begin position="445"/>
        <end position="507"/>
    </location>
</feature>
<evidence type="ECO:0000259" key="8">
    <source>
        <dbReference type="PROSITE" id="PS50109"/>
    </source>
</evidence>
<keyword evidence="6" id="KW-0902">Two-component regulatory system</keyword>
<dbReference type="InterPro" id="IPR036890">
    <property type="entry name" value="HATPase_C_sf"/>
</dbReference>
<dbReference type="SMART" id="SM00388">
    <property type="entry name" value="HisKA"/>
    <property type="match status" value="1"/>
</dbReference>
<feature type="domain" description="PAC" evidence="11">
    <location>
        <begin position="392"/>
        <end position="444"/>
    </location>
</feature>
<sequence length="827" mass="93695">MAKILIVDDDVTVQLVLQDLLESDGHRITVASDGTEGLRLARELEPDLIVCDWMMPGLDGLEVCQKIKSDPELAPMFFILLTAREEVGDRIKGLNTGADDFLSKPIETEEFLARIRAALRLHGLTQELSQANQQLEALVEVQRRLLAFKGDTTTDNSLSYPYTEILKPLGEAAHASRVYLCQNPPLSVSLGNSSPTAHSPLLVAQWSCEELKIKPGSDTTPQPAQCFSLKAPVLIERWVSLLARGEVIADVVSNFPDSEREILEQSGIQSLLILPLIVHGEFFGFIRFDNCTEPRVWSESEVSILQAAAAAVSLHKERALAEVALRSSEARYRAIVEDQTELICRFAPDGTLTFVNDAYCRYFGVSRKELMDGSVVSLIPDMDRNPVAMPVVTRERRLVLSNGDVRWQQWTDRAIFDAQGVLSEFQAVGRDITERKLAEAAVQASEERFRQLAENIEEVFWISDPDYSQILYVSPAYEEIWGLERQELYEKPTARLDVIHPDDRQAVLTGLMPLDRLDREYRIIRPDGSLRWIRDRGFPIRDEEGKIYRIAGISEDITEIKRAEEQLRHALAKEREIMEFRTRFVSMVSHEFRTPMTTILSSADLLEYYLEEWPHDKLDKKFQALHRIQSATVNMTQLLEDVLFIGRAEMSQLPFNPRPVDLVPFCEEIVEEFKFSSTKKYSINFVKHYSRDFLSNKGLKPCFDEKLLRYILNNLLSNAIKYSPEGGEVYFELTCTETDVIFMIKDSGIGIPSEEIPRLFQTFHRCGNVGNIPGTGLGLAMVKRSTDLHGGEISVKSEVGFGTAFTVRLPLYSRQREEDSSSQQVGS</sequence>
<dbReference type="InterPro" id="IPR003018">
    <property type="entry name" value="GAF"/>
</dbReference>
<evidence type="ECO:0000256" key="7">
    <source>
        <dbReference type="PROSITE-ProRule" id="PRU00169"/>
    </source>
</evidence>
<dbReference type="Proteomes" id="UP001525890">
    <property type="component" value="Unassembled WGS sequence"/>
</dbReference>
<dbReference type="InterPro" id="IPR001789">
    <property type="entry name" value="Sig_transdc_resp-reg_receiver"/>
</dbReference>
<dbReference type="Pfam" id="PF00072">
    <property type="entry name" value="Response_reg"/>
    <property type="match status" value="1"/>
</dbReference>
<dbReference type="InterPro" id="IPR035965">
    <property type="entry name" value="PAS-like_dom_sf"/>
</dbReference>
<dbReference type="PROSITE" id="PS50113">
    <property type="entry name" value="PAC"/>
    <property type="match status" value="2"/>
</dbReference>
<evidence type="ECO:0000259" key="9">
    <source>
        <dbReference type="PROSITE" id="PS50110"/>
    </source>
</evidence>
<feature type="domain" description="PAC" evidence="11">
    <location>
        <begin position="517"/>
        <end position="569"/>
    </location>
</feature>
<organism evidence="12 13">
    <name type="scientific">Laspinema palackyanum D2a</name>
    <dbReference type="NCBI Taxonomy" id="2953684"/>
    <lineage>
        <taxon>Bacteria</taxon>
        <taxon>Bacillati</taxon>
        <taxon>Cyanobacteriota</taxon>
        <taxon>Cyanophyceae</taxon>
        <taxon>Oscillatoriophycideae</taxon>
        <taxon>Oscillatoriales</taxon>
        <taxon>Laspinemataceae</taxon>
        <taxon>Laspinema</taxon>
        <taxon>Laspinema palackyanum</taxon>
    </lineage>
</organism>
<dbReference type="Pfam" id="PF02518">
    <property type="entry name" value="HATPase_c"/>
    <property type="match status" value="1"/>
</dbReference>
<evidence type="ECO:0000256" key="5">
    <source>
        <dbReference type="ARBA" id="ARBA00022777"/>
    </source>
</evidence>
<dbReference type="CDD" id="cd00130">
    <property type="entry name" value="PAS"/>
    <property type="match status" value="2"/>
</dbReference>
<dbReference type="InterPro" id="IPR000700">
    <property type="entry name" value="PAS-assoc_C"/>
</dbReference>
<name>A0ABT2MJK5_9CYAN</name>
<comment type="catalytic activity">
    <reaction evidence="1">
        <text>ATP + protein L-histidine = ADP + protein N-phospho-L-histidine.</text>
        <dbReference type="EC" id="2.7.13.3"/>
    </reaction>
</comment>
<reference evidence="12 13" key="1">
    <citation type="journal article" date="2022" name="Front. Microbiol.">
        <title>High genomic differentiation and limited gene flow indicate recent cryptic speciation within the genus Laspinema (cyanobacteria).</title>
        <authorList>
            <person name="Stanojkovic A."/>
            <person name="Skoupy S."/>
            <person name="Skaloud P."/>
            <person name="Dvorak P."/>
        </authorList>
    </citation>
    <scope>NUCLEOTIDE SEQUENCE [LARGE SCALE GENOMIC DNA]</scope>
    <source>
        <strain evidence="12 13">D2a</strain>
    </source>
</reference>
<dbReference type="PANTHER" id="PTHR43547">
    <property type="entry name" value="TWO-COMPONENT HISTIDINE KINASE"/>
    <property type="match status" value="1"/>
</dbReference>
<keyword evidence="3 7" id="KW-0597">Phosphoprotein</keyword>
<dbReference type="PRINTS" id="PR00344">
    <property type="entry name" value="BCTRLSENSOR"/>
</dbReference>
<dbReference type="Pfam" id="PF00512">
    <property type="entry name" value="HisKA"/>
    <property type="match status" value="1"/>
</dbReference>
<dbReference type="SUPFAM" id="SSF55781">
    <property type="entry name" value="GAF domain-like"/>
    <property type="match status" value="1"/>
</dbReference>
<evidence type="ECO:0000259" key="10">
    <source>
        <dbReference type="PROSITE" id="PS50112"/>
    </source>
</evidence>
<keyword evidence="13" id="KW-1185">Reference proteome</keyword>
<dbReference type="EMBL" id="JAMXFF010000001">
    <property type="protein sequence ID" value="MCT7964916.1"/>
    <property type="molecule type" value="Genomic_DNA"/>
</dbReference>
<dbReference type="InterPro" id="IPR003661">
    <property type="entry name" value="HisK_dim/P_dom"/>
</dbReference>
<dbReference type="SUPFAM" id="SSF55785">
    <property type="entry name" value="PYP-like sensor domain (PAS domain)"/>
    <property type="match status" value="2"/>
</dbReference>
<evidence type="ECO:0000313" key="12">
    <source>
        <dbReference type="EMBL" id="MCT7964916.1"/>
    </source>
</evidence>
<dbReference type="InterPro" id="IPR001610">
    <property type="entry name" value="PAC"/>
</dbReference>
<dbReference type="InterPro" id="IPR000014">
    <property type="entry name" value="PAS"/>
</dbReference>
<evidence type="ECO:0000313" key="13">
    <source>
        <dbReference type="Proteomes" id="UP001525890"/>
    </source>
</evidence>
<dbReference type="Pfam" id="PF08448">
    <property type="entry name" value="PAS_4"/>
    <property type="match status" value="1"/>
</dbReference>
<feature type="domain" description="PAS" evidence="10">
    <location>
        <begin position="328"/>
        <end position="376"/>
    </location>
</feature>
<dbReference type="InterPro" id="IPR036097">
    <property type="entry name" value="HisK_dim/P_sf"/>
</dbReference>
<feature type="modified residue" description="4-aspartylphosphate" evidence="7">
    <location>
        <position position="52"/>
    </location>
</feature>
<dbReference type="Gene3D" id="3.30.565.10">
    <property type="entry name" value="Histidine kinase-like ATPase, C-terminal domain"/>
    <property type="match status" value="1"/>
</dbReference>
<dbReference type="Gene3D" id="3.40.50.2300">
    <property type="match status" value="1"/>
</dbReference>
<dbReference type="InterPro" id="IPR011006">
    <property type="entry name" value="CheY-like_superfamily"/>
</dbReference>
<proteinExistence type="predicted"/>
<evidence type="ECO:0000256" key="4">
    <source>
        <dbReference type="ARBA" id="ARBA00022679"/>
    </source>
</evidence>
<dbReference type="Gene3D" id="3.30.450.20">
    <property type="entry name" value="PAS domain"/>
    <property type="match status" value="2"/>
</dbReference>
<dbReference type="CDD" id="cd00075">
    <property type="entry name" value="HATPase"/>
    <property type="match status" value="1"/>
</dbReference>
<dbReference type="SMART" id="SM00091">
    <property type="entry name" value="PAS"/>
    <property type="match status" value="2"/>
</dbReference>
<dbReference type="InterPro" id="IPR013655">
    <property type="entry name" value="PAS_fold_3"/>
</dbReference>
<dbReference type="InterPro" id="IPR003594">
    <property type="entry name" value="HATPase_dom"/>
</dbReference>
<dbReference type="PANTHER" id="PTHR43547:SF2">
    <property type="entry name" value="HYBRID SIGNAL TRANSDUCTION HISTIDINE KINASE C"/>
    <property type="match status" value="1"/>
</dbReference>
<dbReference type="SUPFAM" id="SSF55874">
    <property type="entry name" value="ATPase domain of HSP90 chaperone/DNA topoisomerase II/histidine kinase"/>
    <property type="match status" value="1"/>
</dbReference>
<keyword evidence="5" id="KW-0418">Kinase</keyword>
<dbReference type="PROSITE" id="PS50112">
    <property type="entry name" value="PAS"/>
    <property type="match status" value="2"/>
</dbReference>
<dbReference type="CDD" id="cd00082">
    <property type="entry name" value="HisKA"/>
    <property type="match status" value="1"/>
</dbReference>
<dbReference type="InterPro" id="IPR005467">
    <property type="entry name" value="His_kinase_dom"/>
</dbReference>
<dbReference type="SMART" id="SM00387">
    <property type="entry name" value="HATPase_c"/>
    <property type="match status" value="1"/>
</dbReference>
<evidence type="ECO:0000256" key="2">
    <source>
        <dbReference type="ARBA" id="ARBA00012438"/>
    </source>
</evidence>
<dbReference type="SMART" id="SM00065">
    <property type="entry name" value="GAF"/>
    <property type="match status" value="1"/>
</dbReference>
<dbReference type="PROSITE" id="PS50109">
    <property type="entry name" value="HIS_KIN"/>
    <property type="match status" value="1"/>
</dbReference>
<gene>
    <name evidence="12" type="ORF">NG799_01045</name>
</gene>
<dbReference type="InterPro" id="IPR004358">
    <property type="entry name" value="Sig_transdc_His_kin-like_C"/>
</dbReference>
<dbReference type="Pfam" id="PF01590">
    <property type="entry name" value="GAF"/>
    <property type="match status" value="1"/>
</dbReference>
<evidence type="ECO:0000256" key="1">
    <source>
        <dbReference type="ARBA" id="ARBA00000085"/>
    </source>
</evidence>
<dbReference type="EC" id="2.7.13.3" evidence="2"/>
<protein>
    <recommendedName>
        <fullName evidence="2">histidine kinase</fullName>
        <ecNumber evidence="2">2.7.13.3</ecNumber>
    </recommendedName>
</protein>
<dbReference type="PROSITE" id="PS50110">
    <property type="entry name" value="RESPONSE_REGULATORY"/>
    <property type="match status" value="1"/>
</dbReference>
<evidence type="ECO:0000256" key="6">
    <source>
        <dbReference type="ARBA" id="ARBA00023012"/>
    </source>
</evidence>
<feature type="domain" description="Histidine kinase" evidence="8">
    <location>
        <begin position="587"/>
        <end position="813"/>
    </location>
</feature>